<dbReference type="AlphaFoldDB" id="A0A927REE4"/>
<comment type="caution">
    <text evidence="2">The sequence shown here is derived from an EMBL/GenBank/DDBJ whole genome shotgun (WGS) entry which is preliminary data.</text>
</comment>
<protein>
    <submittedName>
        <fullName evidence="2">Enzyme related to lactoylglutathione lyase</fullName>
    </submittedName>
</protein>
<dbReference type="SUPFAM" id="SSF54593">
    <property type="entry name" value="Glyoxalase/Bleomycin resistance protein/Dihydroxybiphenyl dioxygenase"/>
    <property type="match status" value="1"/>
</dbReference>
<dbReference type="PANTHER" id="PTHR35908:SF1">
    <property type="entry name" value="CONSERVED PROTEIN"/>
    <property type="match status" value="1"/>
</dbReference>
<gene>
    <name evidence="2" type="ORF">HEB94_005953</name>
</gene>
<dbReference type="EMBL" id="JADBEM010000001">
    <property type="protein sequence ID" value="MBE1609105.1"/>
    <property type="molecule type" value="Genomic_DNA"/>
</dbReference>
<dbReference type="PANTHER" id="PTHR35908">
    <property type="entry name" value="HYPOTHETICAL FUSION PROTEIN"/>
    <property type="match status" value="1"/>
</dbReference>
<reference evidence="2" key="1">
    <citation type="submission" date="2020-10" db="EMBL/GenBank/DDBJ databases">
        <title>Sequencing the genomes of 1000 actinobacteria strains.</title>
        <authorList>
            <person name="Klenk H.-P."/>
        </authorList>
    </citation>
    <scope>NUCLEOTIDE SEQUENCE</scope>
    <source>
        <strain evidence="2">DSM 45354</strain>
    </source>
</reference>
<keyword evidence="3" id="KW-1185">Reference proteome</keyword>
<organism evidence="2 3">
    <name type="scientific">Actinopolymorpha pittospori</name>
    <dbReference type="NCBI Taxonomy" id="648752"/>
    <lineage>
        <taxon>Bacteria</taxon>
        <taxon>Bacillati</taxon>
        <taxon>Actinomycetota</taxon>
        <taxon>Actinomycetes</taxon>
        <taxon>Propionibacteriales</taxon>
        <taxon>Actinopolymorphaceae</taxon>
        <taxon>Actinopolymorpha</taxon>
    </lineage>
</organism>
<name>A0A927REE4_9ACTN</name>
<evidence type="ECO:0000313" key="3">
    <source>
        <dbReference type="Proteomes" id="UP000638648"/>
    </source>
</evidence>
<dbReference type="Gene3D" id="3.10.180.10">
    <property type="entry name" value="2,3-Dihydroxybiphenyl 1,2-Dioxygenase, domain 1"/>
    <property type="match status" value="1"/>
</dbReference>
<sequence length="118" mass="13024">MELVVTLDCLDTEALADFWLAALSPLAYRRSFDAPPYLSLVSEQGPTLLLQRVPEPKSTKNRMHLDLGVQDVDAEVDRLLGLGASTVATDLTEHGYHWTVLADPEGNELCIFLKPEST</sequence>
<dbReference type="GO" id="GO:0016829">
    <property type="term" value="F:lyase activity"/>
    <property type="evidence" value="ECO:0007669"/>
    <property type="project" value="UniProtKB-KW"/>
</dbReference>
<evidence type="ECO:0000313" key="2">
    <source>
        <dbReference type="EMBL" id="MBE1609105.1"/>
    </source>
</evidence>
<accession>A0A927REE4</accession>
<dbReference type="InterPro" id="IPR029068">
    <property type="entry name" value="Glyas_Bleomycin-R_OHBP_Dase"/>
</dbReference>
<dbReference type="Pfam" id="PF18029">
    <property type="entry name" value="Glyoxalase_6"/>
    <property type="match status" value="1"/>
</dbReference>
<dbReference type="CDD" id="cd06587">
    <property type="entry name" value="VOC"/>
    <property type="match status" value="1"/>
</dbReference>
<dbReference type="Proteomes" id="UP000638648">
    <property type="component" value="Unassembled WGS sequence"/>
</dbReference>
<dbReference type="InterPro" id="IPR041581">
    <property type="entry name" value="Glyoxalase_6"/>
</dbReference>
<proteinExistence type="predicted"/>
<feature type="domain" description="Glyoxalase-like" evidence="1">
    <location>
        <begin position="5"/>
        <end position="112"/>
    </location>
</feature>
<keyword evidence="2" id="KW-0456">Lyase</keyword>
<dbReference type="RefSeq" id="WP_192752739.1">
    <property type="nucleotide sequence ID" value="NZ_BAABJL010000049.1"/>
</dbReference>
<evidence type="ECO:0000259" key="1">
    <source>
        <dbReference type="Pfam" id="PF18029"/>
    </source>
</evidence>